<evidence type="ECO:0000256" key="1">
    <source>
        <dbReference type="SAM" id="Phobius"/>
    </source>
</evidence>
<keyword evidence="1" id="KW-1133">Transmembrane helix</keyword>
<keyword evidence="1" id="KW-0472">Membrane</keyword>
<dbReference type="AlphaFoldDB" id="A0A6A5VAP1"/>
<protein>
    <submittedName>
        <fullName evidence="2">Uncharacterized protein</fullName>
    </submittedName>
</protein>
<organism evidence="2 3">
    <name type="scientific">Bimuria novae-zelandiae CBS 107.79</name>
    <dbReference type="NCBI Taxonomy" id="1447943"/>
    <lineage>
        <taxon>Eukaryota</taxon>
        <taxon>Fungi</taxon>
        <taxon>Dikarya</taxon>
        <taxon>Ascomycota</taxon>
        <taxon>Pezizomycotina</taxon>
        <taxon>Dothideomycetes</taxon>
        <taxon>Pleosporomycetidae</taxon>
        <taxon>Pleosporales</taxon>
        <taxon>Massarineae</taxon>
        <taxon>Didymosphaeriaceae</taxon>
        <taxon>Bimuria</taxon>
    </lineage>
</organism>
<keyword evidence="3" id="KW-1185">Reference proteome</keyword>
<proteinExistence type="predicted"/>
<name>A0A6A5VAP1_9PLEO</name>
<feature type="transmembrane region" description="Helical" evidence="1">
    <location>
        <begin position="27"/>
        <end position="50"/>
    </location>
</feature>
<dbReference type="Proteomes" id="UP000800036">
    <property type="component" value="Unassembled WGS sequence"/>
</dbReference>
<dbReference type="EMBL" id="ML976676">
    <property type="protein sequence ID" value="KAF1974211.1"/>
    <property type="molecule type" value="Genomic_DNA"/>
</dbReference>
<gene>
    <name evidence="2" type="ORF">BU23DRAFT_119486</name>
</gene>
<reference evidence="2" key="1">
    <citation type="journal article" date="2020" name="Stud. Mycol.">
        <title>101 Dothideomycetes genomes: a test case for predicting lifestyles and emergence of pathogens.</title>
        <authorList>
            <person name="Haridas S."/>
            <person name="Albert R."/>
            <person name="Binder M."/>
            <person name="Bloem J."/>
            <person name="Labutti K."/>
            <person name="Salamov A."/>
            <person name="Andreopoulos B."/>
            <person name="Baker S."/>
            <person name="Barry K."/>
            <person name="Bills G."/>
            <person name="Bluhm B."/>
            <person name="Cannon C."/>
            <person name="Castanera R."/>
            <person name="Culley D."/>
            <person name="Daum C."/>
            <person name="Ezra D."/>
            <person name="Gonzalez J."/>
            <person name="Henrissat B."/>
            <person name="Kuo A."/>
            <person name="Liang C."/>
            <person name="Lipzen A."/>
            <person name="Lutzoni F."/>
            <person name="Magnuson J."/>
            <person name="Mondo S."/>
            <person name="Nolan M."/>
            <person name="Ohm R."/>
            <person name="Pangilinan J."/>
            <person name="Park H.-J."/>
            <person name="Ramirez L."/>
            <person name="Alfaro M."/>
            <person name="Sun H."/>
            <person name="Tritt A."/>
            <person name="Yoshinaga Y."/>
            <person name="Zwiers L.-H."/>
            <person name="Turgeon B."/>
            <person name="Goodwin S."/>
            <person name="Spatafora J."/>
            <person name="Crous P."/>
            <person name="Grigoriev I."/>
        </authorList>
    </citation>
    <scope>NUCLEOTIDE SEQUENCE</scope>
    <source>
        <strain evidence="2">CBS 107.79</strain>
    </source>
</reference>
<keyword evidence="1" id="KW-0812">Transmembrane</keyword>
<accession>A0A6A5VAP1</accession>
<evidence type="ECO:0000313" key="2">
    <source>
        <dbReference type="EMBL" id="KAF1974211.1"/>
    </source>
</evidence>
<evidence type="ECO:0000313" key="3">
    <source>
        <dbReference type="Proteomes" id="UP000800036"/>
    </source>
</evidence>
<sequence length="141" mass="15578">MATAWSSDRRATSCPWLRRSLQLGMDVIYPVEGHVAIVSPPALICLFFIWERTILGEIISNAHASGTLHRLRSTHGPTLELTISTPDASGCDARSSSLNSEYAMLGPADRQLESFFRVTALVYAWRRSLGGGEANTFRRIL</sequence>